<evidence type="ECO:0000256" key="1">
    <source>
        <dbReference type="SAM" id="Phobius"/>
    </source>
</evidence>
<evidence type="ECO:0000313" key="3">
    <source>
        <dbReference type="Proteomes" id="UP000614601"/>
    </source>
</evidence>
<keyword evidence="1" id="KW-0812">Transmembrane</keyword>
<proteinExistence type="predicted"/>
<dbReference type="AlphaFoldDB" id="A0A811KHB9"/>
<accession>A0A811KHB9</accession>
<name>A0A811KHB9_9BILA</name>
<sequence length="69" mass="7679">MLTSSINLVELAPNLDIVPLKSVTKATALSYRDWEPFLMSFSTSLTLLYVLPLLSTFFRTARSSVVKPS</sequence>
<dbReference type="EMBL" id="CAJFCW020000003">
    <property type="protein sequence ID" value="CAG9104542.1"/>
    <property type="molecule type" value="Genomic_DNA"/>
</dbReference>
<dbReference type="Proteomes" id="UP000783686">
    <property type="component" value="Unassembled WGS sequence"/>
</dbReference>
<dbReference type="Proteomes" id="UP000614601">
    <property type="component" value="Unassembled WGS sequence"/>
</dbReference>
<reference evidence="2" key="1">
    <citation type="submission" date="2020-09" db="EMBL/GenBank/DDBJ databases">
        <authorList>
            <person name="Kikuchi T."/>
        </authorList>
    </citation>
    <scope>NUCLEOTIDE SEQUENCE</scope>
    <source>
        <strain evidence="2">SH1</strain>
    </source>
</reference>
<dbReference type="EMBL" id="CAJFDH010000003">
    <property type="protein sequence ID" value="CAD5215670.1"/>
    <property type="molecule type" value="Genomic_DNA"/>
</dbReference>
<protein>
    <submittedName>
        <fullName evidence="2">Uncharacterized protein</fullName>
    </submittedName>
</protein>
<organism evidence="2 3">
    <name type="scientific">Bursaphelenchus okinawaensis</name>
    <dbReference type="NCBI Taxonomy" id="465554"/>
    <lineage>
        <taxon>Eukaryota</taxon>
        <taxon>Metazoa</taxon>
        <taxon>Ecdysozoa</taxon>
        <taxon>Nematoda</taxon>
        <taxon>Chromadorea</taxon>
        <taxon>Rhabditida</taxon>
        <taxon>Tylenchina</taxon>
        <taxon>Tylenchomorpha</taxon>
        <taxon>Aphelenchoidea</taxon>
        <taxon>Aphelenchoididae</taxon>
        <taxon>Bursaphelenchus</taxon>
    </lineage>
</organism>
<keyword evidence="3" id="KW-1185">Reference proteome</keyword>
<keyword evidence="1" id="KW-0472">Membrane</keyword>
<feature type="transmembrane region" description="Helical" evidence="1">
    <location>
        <begin position="37"/>
        <end position="58"/>
    </location>
</feature>
<comment type="caution">
    <text evidence="2">The sequence shown here is derived from an EMBL/GenBank/DDBJ whole genome shotgun (WGS) entry which is preliminary data.</text>
</comment>
<evidence type="ECO:0000313" key="2">
    <source>
        <dbReference type="EMBL" id="CAD5215670.1"/>
    </source>
</evidence>
<keyword evidence="1" id="KW-1133">Transmembrane helix</keyword>
<gene>
    <name evidence="2" type="ORF">BOKJ2_LOCUS6209</name>
</gene>